<organism evidence="2 3">
    <name type="scientific">Betta splendens</name>
    <name type="common">Siamese fighting fish</name>
    <dbReference type="NCBI Taxonomy" id="158456"/>
    <lineage>
        <taxon>Eukaryota</taxon>
        <taxon>Metazoa</taxon>
        <taxon>Chordata</taxon>
        <taxon>Craniata</taxon>
        <taxon>Vertebrata</taxon>
        <taxon>Euteleostomi</taxon>
        <taxon>Actinopterygii</taxon>
        <taxon>Neopterygii</taxon>
        <taxon>Teleostei</taxon>
        <taxon>Neoteleostei</taxon>
        <taxon>Acanthomorphata</taxon>
        <taxon>Anabantaria</taxon>
        <taxon>Anabantiformes</taxon>
        <taxon>Anabantoidei</taxon>
        <taxon>Osphronemidae</taxon>
        <taxon>Betta</taxon>
    </lineage>
</organism>
<evidence type="ECO:0000256" key="1">
    <source>
        <dbReference type="SAM" id="SignalP"/>
    </source>
</evidence>
<evidence type="ECO:0000313" key="3">
    <source>
        <dbReference type="RefSeq" id="XP_029021810.2"/>
    </source>
</evidence>
<sequence>MSPCVLIAALFTLSVAVAEGEEEVQRVCVGNAFRLPVYSTYRTVVFTPSSEGTKRVLLEKTMVKDPRFEWTRDKMLVLREVTYGDQGLYAVKNTLGFTFEAVHLVVLECIRSFHRHYGESFEHSIPENGSLLEFSPRGAPHAASPIVLWNETDPETSSARRGRLLHSRRVWVAERVTQADQGNYTVRDVQGNVLSHRLLIVRGEWRRRVTP</sequence>
<protein>
    <submittedName>
        <fullName evidence="3">Uncharacterized protein LOC114864966</fullName>
    </submittedName>
</protein>
<feature type="chain" id="PRO_5035238860" evidence="1">
    <location>
        <begin position="21"/>
        <end position="211"/>
    </location>
</feature>
<dbReference type="OrthoDB" id="8953785at2759"/>
<accession>A0A6P7NUW7</accession>
<dbReference type="RefSeq" id="XP_029021810.2">
    <property type="nucleotide sequence ID" value="XM_029165977.3"/>
</dbReference>
<dbReference type="KEGG" id="bspl:114864966"/>
<feature type="signal peptide" evidence="1">
    <location>
        <begin position="1"/>
        <end position="20"/>
    </location>
</feature>
<reference evidence="3" key="1">
    <citation type="submission" date="2025-08" db="UniProtKB">
        <authorList>
            <consortium name="RefSeq"/>
        </authorList>
    </citation>
    <scope>IDENTIFICATION</scope>
</reference>
<proteinExistence type="predicted"/>
<dbReference type="Proteomes" id="UP000515150">
    <property type="component" value="Chromosome 10"/>
</dbReference>
<dbReference type="GeneID" id="114864966"/>
<dbReference type="AlphaFoldDB" id="A0A6P7NUW7"/>
<gene>
    <name evidence="3" type="primary">LOC114864966</name>
</gene>
<dbReference type="InParanoid" id="A0A6P7NUW7"/>
<name>A0A6P7NUW7_BETSP</name>
<keyword evidence="1" id="KW-0732">Signal</keyword>
<keyword evidence="2" id="KW-1185">Reference proteome</keyword>
<evidence type="ECO:0000313" key="2">
    <source>
        <dbReference type="Proteomes" id="UP000515150"/>
    </source>
</evidence>